<name>A0A9W8WSF4_9PLEO</name>
<accession>A0A9W8WSF4</accession>
<evidence type="ECO:0000313" key="3">
    <source>
        <dbReference type="Proteomes" id="UP001140562"/>
    </source>
</evidence>
<feature type="compositionally biased region" description="Polar residues" evidence="1">
    <location>
        <begin position="80"/>
        <end position="97"/>
    </location>
</feature>
<dbReference type="PANTHER" id="PTHR42085">
    <property type="entry name" value="F-BOX DOMAIN-CONTAINING PROTEIN"/>
    <property type="match status" value="1"/>
</dbReference>
<organism evidence="2 3">
    <name type="scientific">Didymella glomerata</name>
    <dbReference type="NCBI Taxonomy" id="749621"/>
    <lineage>
        <taxon>Eukaryota</taxon>
        <taxon>Fungi</taxon>
        <taxon>Dikarya</taxon>
        <taxon>Ascomycota</taxon>
        <taxon>Pezizomycotina</taxon>
        <taxon>Dothideomycetes</taxon>
        <taxon>Pleosporomycetidae</taxon>
        <taxon>Pleosporales</taxon>
        <taxon>Pleosporineae</taxon>
        <taxon>Didymellaceae</taxon>
        <taxon>Didymella</taxon>
    </lineage>
</organism>
<sequence length="412" mass="46261">MESSTPRLSTPRPSTPPPRTGLLTPPSTGGSRKRVLFVEPQESNKISKRQNKSQVHEGETLSEFFEDSKEGLDIEVDIESTASASPTEGSSVTSDTEISVRASPLSEAPYKSDCKAAVADSVLGFSNSYDVATCVTLEAFPFMKLPLIIRNRVYEYVLLVPAIICVRQKHTAYHDERKAFLYAERRELLPGIAYALAQTKVDGFKTRFSRFPSINLKILRTSKEVFMEARAIMYSKSEFEIVKPTDELTPQPDFSIPLFPPGYQRIVTKLNIRIRTFYDLHWLLSGGYNVIRNYYRGLSTLTLILEMDSATKGFGRQWARKESESWVAYIKRLQGQLAGDLFRGAESKNTTIPTCLNLRVLFSGETYDGNSSALTNTTGIAMTDSIKVERVKREELRSALVETWGLFKNGGR</sequence>
<dbReference type="OrthoDB" id="2951834at2759"/>
<reference evidence="2" key="1">
    <citation type="submission" date="2022-10" db="EMBL/GenBank/DDBJ databases">
        <title>Tapping the CABI collections for fungal endophytes: first genome assemblies for Collariella, Neodidymelliopsis, Ascochyta clinopodiicola, Didymella pomorum, Didymosphaeria variabile, Neocosmospora piperis and Neocucurbitaria cava.</title>
        <authorList>
            <person name="Hill R."/>
        </authorList>
    </citation>
    <scope>NUCLEOTIDE SEQUENCE</scope>
    <source>
        <strain evidence="2">IMI 360193</strain>
    </source>
</reference>
<dbReference type="Proteomes" id="UP001140562">
    <property type="component" value="Unassembled WGS sequence"/>
</dbReference>
<evidence type="ECO:0000313" key="2">
    <source>
        <dbReference type="EMBL" id="KAJ4331643.1"/>
    </source>
</evidence>
<gene>
    <name evidence="2" type="ORF">N0V87_008982</name>
</gene>
<dbReference type="InterPro" id="IPR038883">
    <property type="entry name" value="AN11006-like"/>
</dbReference>
<feature type="compositionally biased region" description="Low complexity" evidence="1">
    <location>
        <begin position="20"/>
        <end position="30"/>
    </location>
</feature>
<dbReference type="EMBL" id="JAPEUV010000142">
    <property type="protein sequence ID" value="KAJ4331643.1"/>
    <property type="molecule type" value="Genomic_DNA"/>
</dbReference>
<protein>
    <submittedName>
        <fullName evidence="2">Uncharacterized protein</fullName>
    </submittedName>
</protein>
<proteinExistence type="predicted"/>
<keyword evidence="3" id="KW-1185">Reference proteome</keyword>
<dbReference type="AlphaFoldDB" id="A0A9W8WSF4"/>
<comment type="caution">
    <text evidence="2">The sequence shown here is derived from an EMBL/GenBank/DDBJ whole genome shotgun (WGS) entry which is preliminary data.</text>
</comment>
<evidence type="ECO:0000256" key="1">
    <source>
        <dbReference type="SAM" id="MobiDB-lite"/>
    </source>
</evidence>
<feature type="compositionally biased region" description="Low complexity" evidence="1">
    <location>
        <begin position="1"/>
        <end position="12"/>
    </location>
</feature>
<feature type="region of interest" description="Disordered" evidence="1">
    <location>
        <begin position="79"/>
        <end position="98"/>
    </location>
</feature>
<dbReference type="PANTHER" id="PTHR42085:SF2">
    <property type="entry name" value="F-BOX DOMAIN-CONTAINING PROTEIN"/>
    <property type="match status" value="1"/>
</dbReference>
<feature type="region of interest" description="Disordered" evidence="1">
    <location>
        <begin position="1"/>
        <end position="64"/>
    </location>
</feature>